<evidence type="ECO:0000256" key="3">
    <source>
        <dbReference type="SAM" id="Phobius"/>
    </source>
</evidence>
<evidence type="ECO:0000259" key="4">
    <source>
        <dbReference type="Pfam" id="PF00501"/>
    </source>
</evidence>
<feature type="non-terminal residue" evidence="6">
    <location>
        <position position="1"/>
    </location>
</feature>
<organism evidence="6 7">
    <name type="scientific">Pristionchus entomophagus</name>
    <dbReference type="NCBI Taxonomy" id="358040"/>
    <lineage>
        <taxon>Eukaryota</taxon>
        <taxon>Metazoa</taxon>
        <taxon>Ecdysozoa</taxon>
        <taxon>Nematoda</taxon>
        <taxon>Chromadorea</taxon>
        <taxon>Rhabditida</taxon>
        <taxon>Rhabditina</taxon>
        <taxon>Diplogasteromorpha</taxon>
        <taxon>Diplogasteroidea</taxon>
        <taxon>Neodiplogasteridae</taxon>
        <taxon>Pristionchus</taxon>
    </lineage>
</organism>
<dbReference type="AlphaFoldDB" id="A0AAV5TH18"/>
<dbReference type="Gene3D" id="2.30.38.10">
    <property type="entry name" value="Luciferase, Domain 3"/>
    <property type="match status" value="1"/>
</dbReference>
<feature type="transmembrane region" description="Helical" evidence="3">
    <location>
        <begin position="13"/>
        <end position="32"/>
    </location>
</feature>
<sequence>QESIVLNLPFYHIFGYGVLTTSLFAGAIGVVMDKFDPKIFLSTIEKHRPRLLYTVPPILIYLAKNPMVKEFDCSSLEFVMTGAAPAGNDIRNEFKSRHKNVSILCQGYGMTECGMASHLPDPSDKEYLGVGKIVPNFEQKIFDIVTGQEVAVGERGEVCVRSPTVMMGYLNRPEATAETIDKEGWLHTGDIGYMDEDGNTYIVDRLKELIKVKGLQVPPAELEDLLLSHPLVRDAAVIGLPDERRGELVRAYVVRADQSLTEYDIIELVAQKVCEYKHITGGVKFVNEIPK</sequence>
<dbReference type="InterPro" id="IPR025110">
    <property type="entry name" value="AMP-bd_C"/>
</dbReference>
<evidence type="ECO:0000256" key="2">
    <source>
        <dbReference type="ARBA" id="ARBA00023140"/>
    </source>
</evidence>
<comment type="caution">
    <text evidence="6">The sequence shown here is derived from an EMBL/GenBank/DDBJ whole genome shotgun (WGS) entry which is preliminary data.</text>
</comment>
<dbReference type="EMBL" id="BTSX01000004">
    <property type="protein sequence ID" value="GMS93592.1"/>
    <property type="molecule type" value="Genomic_DNA"/>
</dbReference>
<keyword evidence="3" id="KW-0812">Transmembrane</keyword>
<keyword evidence="7" id="KW-1185">Reference proteome</keyword>
<protein>
    <recommendedName>
        <fullName evidence="8">AMP-binding protein</fullName>
    </recommendedName>
</protein>
<dbReference type="Pfam" id="PF00501">
    <property type="entry name" value="AMP-binding"/>
    <property type="match status" value="1"/>
</dbReference>
<evidence type="ECO:0008006" key="8">
    <source>
        <dbReference type="Google" id="ProtNLM"/>
    </source>
</evidence>
<dbReference type="Gene3D" id="3.40.50.980">
    <property type="match status" value="1"/>
</dbReference>
<accession>A0AAV5TH18</accession>
<dbReference type="GO" id="GO:0016405">
    <property type="term" value="F:CoA-ligase activity"/>
    <property type="evidence" value="ECO:0007669"/>
    <property type="project" value="TreeGrafter"/>
</dbReference>
<dbReference type="SUPFAM" id="SSF56801">
    <property type="entry name" value="Acetyl-CoA synthetase-like"/>
    <property type="match status" value="1"/>
</dbReference>
<dbReference type="Pfam" id="PF13193">
    <property type="entry name" value="AMP-binding_C"/>
    <property type="match status" value="1"/>
</dbReference>
<proteinExistence type="predicted"/>
<gene>
    <name evidence="6" type="ORF">PENTCL1PPCAC_15767</name>
</gene>
<feature type="domain" description="AMP-dependent synthetase/ligase" evidence="4">
    <location>
        <begin position="3"/>
        <end position="170"/>
    </location>
</feature>
<feature type="domain" description="AMP-binding enzyme C-terminal" evidence="5">
    <location>
        <begin position="221"/>
        <end position="291"/>
    </location>
</feature>
<dbReference type="PANTHER" id="PTHR24096">
    <property type="entry name" value="LONG-CHAIN-FATTY-ACID--COA LIGASE"/>
    <property type="match status" value="1"/>
</dbReference>
<evidence type="ECO:0000313" key="7">
    <source>
        <dbReference type="Proteomes" id="UP001432027"/>
    </source>
</evidence>
<dbReference type="InterPro" id="IPR000873">
    <property type="entry name" value="AMP-dep_synth/lig_dom"/>
</dbReference>
<dbReference type="Proteomes" id="UP001432027">
    <property type="component" value="Unassembled WGS sequence"/>
</dbReference>
<keyword evidence="3" id="KW-0472">Membrane</keyword>
<evidence type="ECO:0000256" key="1">
    <source>
        <dbReference type="ARBA" id="ARBA00004275"/>
    </source>
</evidence>
<dbReference type="PANTHER" id="PTHR24096:SF422">
    <property type="entry name" value="BCDNA.GH02901"/>
    <property type="match status" value="1"/>
</dbReference>
<dbReference type="Gene3D" id="3.30.300.30">
    <property type="match status" value="1"/>
</dbReference>
<dbReference type="GO" id="GO:0005777">
    <property type="term" value="C:peroxisome"/>
    <property type="evidence" value="ECO:0007669"/>
    <property type="project" value="UniProtKB-SubCell"/>
</dbReference>
<name>A0AAV5TH18_9BILA</name>
<dbReference type="InterPro" id="IPR045851">
    <property type="entry name" value="AMP-bd_C_sf"/>
</dbReference>
<reference evidence="6" key="1">
    <citation type="submission" date="2023-10" db="EMBL/GenBank/DDBJ databases">
        <title>Genome assembly of Pristionchus species.</title>
        <authorList>
            <person name="Yoshida K."/>
            <person name="Sommer R.J."/>
        </authorList>
    </citation>
    <scope>NUCLEOTIDE SEQUENCE</scope>
    <source>
        <strain evidence="6">RS0144</strain>
    </source>
</reference>
<keyword evidence="2" id="KW-0576">Peroxisome</keyword>
<evidence type="ECO:0000259" key="5">
    <source>
        <dbReference type="Pfam" id="PF13193"/>
    </source>
</evidence>
<comment type="subcellular location">
    <subcellularLocation>
        <location evidence="1">Peroxisome</location>
    </subcellularLocation>
</comment>
<feature type="non-terminal residue" evidence="6">
    <location>
        <position position="291"/>
    </location>
</feature>
<keyword evidence="3" id="KW-1133">Transmembrane helix</keyword>
<evidence type="ECO:0000313" key="6">
    <source>
        <dbReference type="EMBL" id="GMS93592.1"/>
    </source>
</evidence>